<dbReference type="GO" id="GO:0061630">
    <property type="term" value="F:ubiquitin protein ligase activity"/>
    <property type="evidence" value="ECO:0007669"/>
    <property type="project" value="TreeGrafter"/>
</dbReference>
<feature type="transmembrane region" description="Helical" evidence="3">
    <location>
        <begin position="9"/>
        <end position="30"/>
    </location>
</feature>
<evidence type="ECO:0000256" key="3">
    <source>
        <dbReference type="SAM" id="Phobius"/>
    </source>
</evidence>
<keyword evidence="3" id="KW-0812">Transmembrane</keyword>
<dbReference type="Proteomes" id="UP000037175">
    <property type="component" value="Unassembled WGS sequence"/>
</dbReference>
<name>A0A0L6W7C6_9FIRM</name>
<comment type="caution">
    <text evidence="4">The sequence shown here is derived from an EMBL/GenBank/DDBJ whole genome shotgun (WGS) entry which is preliminary data.</text>
</comment>
<proteinExistence type="predicted"/>
<protein>
    <submittedName>
        <fullName evidence="4">NHL repeat-containing protein</fullName>
    </submittedName>
</protein>
<dbReference type="InterPro" id="IPR001258">
    <property type="entry name" value="NHL_repeat"/>
</dbReference>
<dbReference type="SUPFAM" id="SSF101898">
    <property type="entry name" value="NHL repeat"/>
    <property type="match status" value="1"/>
</dbReference>
<feature type="repeat" description="NHL" evidence="2">
    <location>
        <begin position="179"/>
        <end position="221"/>
    </location>
</feature>
<dbReference type="PANTHER" id="PTHR24104">
    <property type="entry name" value="E3 UBIQUITIN-PROTEIN LIGASE NHLRC1-RELATED"/>
    <property type="match status" value="1"/>
</dbReference>
<keyword evidence="3" id="KW-1133">Transmembrane helix</keyword>
<dbReference type="Gene3D" id="2.120.10.30">
    <property type="entry name" value="TolB, C-terminal domain"/>
    <property type="match status" value="1"/>
</dbReference>
<dbReference type="InterPro" id="IPR011042">
    <property type="entry name" value="6-blade_b-propeller_TolB-like"/>
</dbReference>
<evidence type="ECO:0000256" key="2">
    <source>
        <dbReference type="PROSITE-ProRule" id="PRU00504"/>
    </source>
</evidence>
<organism evidence="4 5">
    <name type="scientific">Thermincola ferriacetica</name>
    <dbReference type="NCBI Taxonomy" id="281456"/>
    <lineage>
        <taxon>Bacteria</taxon>
        <taxon>Bacillati</taxon>
        <taxon>Bacillota</taxon>
        <taxon>Clostridia</taxon>
        <taxon>Eubacteriales</taxon>
        <taxon>Thermincolaceae</taxon>
        <taxon>Thermincola</taxon>
    </lineage>
</organism>
<accession>A0A0L6W7C6</accession>
<dbReference type="GO" id="GO:0000209">
    <property type="term" value="P:protein polyubiquitination"/>
    <property type="evidence" value="ECO:0007669"/>
    <property type="project" value="TreeGrafter"/>
</dbReference>
<dbReference type="Gene3D" id="2.40.10.500">
    <property type="match status" value="1"/>
</dbReference>
<reference evidence="5" key="1">
    <citation type="submission" date="2015-07" db="EMBL/GenBank/DDBJ databases">
        <title>Complete Genome of Thermincola ferriacetica strain Z-0001T.</title>
        <authorList>
            <person name="Lusk B."/>
            <person name="Badalamenti J.P."/>
            <person name="Parameswaran P."/>
            <person name="Bond D.R."/>
            <person name="Torres C.I."/>
        </authorList>
    </citation>
    <scope>NUCLEOTIDE SEQUENCE [LARGE SCALE GENOMIC DNA]</scope>
    <source>
        <strain evidence="5">Z-0001</strain>
    </source>
</reference>
<gene>
    <name evidence="4" type="ORF">Tfer_0074</name>
</gene>
<dbReference type="EMBL" id="LGTE01000001">
    <property type="protein sequence ID" value="KNZ71004.1"/>
    <property type="molecule type" value="Genomic_DNA"/>
</dbReference>
<evidence type="ECO:0000313" key="5">
    <source>
        <dbReference type="Proteomes" id="UP000037175"/>
    </source>
</evidence>
<evidence type="ECO:0000313" key="4">
    <source>
        <dbReference type="EMBL" id="KNZ71004.1"/>
    </source>
</evidence>
<keyword evidence="5" id="KW-1185">Reference proteome</keyword>
<dbReference type="InterPro" id="IPR050952">
    <property type="entry name" value="TRIM-NHL_E3_ligases"/>
</dbReference>
<dbReference type="RefSeq" id="WP_052216394.1">
    <property type="nucleotide sequence ID" value="NZ_LGTE01000001.1"/>
</dbReference>
<keyword evidence="3" id="KW-0472">Membrane</keyword>
<dbReference type="PANTHER" id="PTHR24104:SF25">
    <property type="entry name" value="PROTEIN LIN-41"/>
    <property type="match status" value="1"/>
</dbReference>
<evidence type="ECO:0000256" key="1">
    <source>
        <dbReference type="ARBA" id="ARBA00022737"/>
    </source>
</evidence>
<sequence>MAKKISRSTLLNIILGAALIVVLVFGYFYFKRVSPVEVAQTVVPANLPEYEFMFPIYGGEKEFNNPYEILAFNDAVYVSDSKNARIAVYDRTGKHLKDIVSKEMKYPAGMYWDGERLWVAEAMNHKVLVMNADGNMLDRISLDNKVLVADIAVNGNKLYLINIRAMRIEIYDLNTRKLIKSFGGIGKEEGKLYYPYDLTVRDGKLYVADSLNNRINIYDLDGKFIMTLPKRTGDPKKGGLSVPRGLAFDKSGVLYTVEGMAHRVTAINDKGEILMQLTKSQPLNEEEVMDITLPTDVTFDEVGRMYVLEHGFKRILVYKRK</sequence>
<dbReference type="AlphaFoldDB" id="A0A0L6W7C6"/>
<dbReference type="GO" id="GO:0008270">
    <property type="term" value="F:zinc ion binding"/>
    <property type="evidence" value="ECO:0007669"/>
    <property type="project" value="UniProtKB-KW"/>
</dbReference>
<dbReference type="GO" id="GO:0043161">
    <property type="term" value="P:proteasome-mediated ubiquitin-dependent protein catabolic process"/>
    <property type="evidence" value="ECO:0007669"/>
    <property type="project" value="TreeGrafter"/>
</dbReference>
<keyword evidence="1" id="KW-0677">Repeat</keyword>
<dbReference type="PROSITE" id="PS51125">
    <property type="entry name" value="NHL"/>
    <property type="match status" value="1"/>
</dbReference>